<name>A0A5N3PH16_9HYPH</name>
<feature type="domain" description="Outer membrane protein beta-barrel" evidence="3">
    <location>
        <begin position="27"/>
        <end position="256"/>
    </location>
</feature>
<evidence type="ECO:0000313" key="4">
    <source>
        <dbReference type="EMBL" id="KAB0268993.1"/>
    </source>
</evidence>
<organism evidence="4 5">
    <name type="scientific">Microvirga brassicacearum</name>
    <dbReference type="NCBI Taxonomy" id="2580413"/>
    <lineage>
        <taxon>Bacteria</taxon>
        <taxon>Pseudomonadati</taxon>
        <taxon>Pseudomonadota</taxon>
        <taxon>Alphaproteobacteria</taxon>
        <taxon>Hyphomicrobiales</taxon>
        <taxon>Methylobacteriaceae</taxon>
        <taxon>Microvirga</taxon>
    </lineage>
</organism>
<comment type="caution">
    <text evidence="4">The sequence shown here is derived from an EMBL/GenBank/DDBJ whole genome shotgun (WGS) entry which is preliminary data.</text>
</comment>
<dbReference type="Gene3D" id="2.40.160.20">
    <property type="match status" value="1"/>
</dbReference>
<sequence length="259" mass="28321">MMSRKRPLSIRHRGAAVLRLPIFALAALALGFTSLSAQGADLPPAPILDDDDEAIGSGWYLRGDVGLLDPTISRRSRDIGADSLSALVNGKLDRTGIVGVGVGYQFSAWFRADVTVDHRFEARFRGTRFSTGTVYALDRAEFDATTFLINGYVDLPLWHGITPYLGVGIGLAQSRFGGRNLDVVGPSLDVPIVPSREETLLAWAVMGGIAFELTTNLKIDLGYRYSRLDGGGFDRWNAPIRPRHVSAHEFRVGARYMLD</sequence>
<evidence type="ECO:0000256" key="1">
    <source>
        <dbReference type="ARBA" id="ARBA00022729"/>
    </source>
</evidence>
<accession>A0A5N3PH16</accession>
<feature type="chain" id="PRO_5024293514" evidence="2">
    <location>
        <begin position="40"/>
        <end position="259"/>
    </location>
</feature>
<dbReference type="InterPro" id="IPR027385">
    <property type="entry name" value="Beta-barrel_OMP"/>
</dbReference>
<evidence type="ECO:0000313" key="5">
    <source>
        <dbReference type="Proteomes" id="UP000325684"/>
    </source>
</evidence>
<evidence type="ECO:0000259" key="3">
    <source>
        <dbReference type="Pfam" id="PF13505"/>
    </source>
</evidence>
<dbReference type="Pfam" id="PF13505">
    <property type="entry name" value="OMP_b-brl"/>
    <property type="match status" value="1"/>
</dbReference>
<dbReference type="AlphaFoldDB" id="A0A5N3PH16"/>
<evidence type="ECO:0000256" key="2">
    <source>
        <dbReference type="SAM" id="SignalP"/>
    </source>
</evidence>
<dbReference type="SUPFAM" id="SSF56925">
    <property type="entry name" value="OMPA-like"/>
    <property type="match status" value="1"/>
</dbReference>
<proteinExistence type="predicted"/>
<dbReference type="InterPro" id="IPR011250">
    <property type="entry name" value="OMP/PagP_B-barrel"/>
</dbReference>
<reference evidence="4 5" key="1">
    <citation type="journal article" date="2019" name="Microorganisms">
        <title>Genome Insights into the Novel Species Microvirga brassicacearum, a Rapeseed Endophyte with Biotechnological Potential.</title>
        <authorList>
            <person name="Jimenez-Gomez A."/>
            <person name="Saati-Santamaria Z."/>
            <person name="Igual J.M."/>
            <person name="Rivas R."/>
            <person name="Mateos P.F."/>
            <person name="Garcia-Fraile P."/>
        </authorList>
    </citation>
    <scope>NUCLEOTIDE SEQUENCE [LARGE SCALE GENOMIC DNA]</scope>
    <source>
        <strain evidence="4 5">CDVBN77</strain>
    </source>
</reference>
<gene>
    <name evidence="4" type="ORF">FEZ63_02470</name>
</gene>
<keyword evidence="1 2" id="KW-0732">Signal</keyword>
<dbReference type="EMBL" id="VCMV01000003">
    <property type="protein sequence ID" value="KAB0268993.1"/>
    <property type="molecule type" value="Genomic_DNA"/>
</dbReference>
<dbReference type="Proteomes" id="UP000325684">
    <property type="component" value="Unassembled WGS sequence"/>
</dbReference>
<feature type="signal peptide" evidence="2">
    <location>
        <begin position="1"/>
        <end position="39"/>
    </location>
</feature>
<keyword evidence="5" id="KW-1185">Reference proteome</keyword>
<protein>
    <submittedName>
        <fullName evidence="4">Porin family protein</fullName>
    </submittedName>
</protein>
<dbReference type="OrthoDB" id="5643626at2"/>